<dbReference type="EMBL" id="CP124543">
    <property type="protein sequence ID" value="WGV23772.1"/>
    <property type="molecule type" value="Genomic_DNA"/>
</dbReference>
<gene>
    <name evidence="1" type="ORF">QI031_18375</name>
</gene>
<proteinExistence type="predicted"/>
<protein>
    <submittedName>
        <fullName evidence="1">Uncharacterized protein</fullName>
    </submittedName>
</protein>
<keyword evidence="2" id="KW-1185">Reference proteome</keyword>
<name>A0AAJ6P7N5_9CYAN</name>
<dbReference type="Proteomes" id="UP001223520">
    <property type="component" value="Chromosome"/>
</dbReference>
<accession>A0AAJ6P7N5</accession>
<evidence type="ECO:0000313" key="1">
    <source>
        <dbReference type="EMBL" id="WGV23772.1"/>
    </source>
</evidence>
<sequence length="107" mass="12233">MLRYPAADSQRPYTPTARKGSIMLSHEPALAEQAKTWKFLELWIDPVLFPPKILMLIGDQDGTCRIFNPASDYKLVVAHSNYQAAQEWLLEDEYERVQGQLLAEAIL</sequence>
<evidence type="ECO:0000313" key="2">
    <source>
        <dbReference type="Proteomes" id="UP001223520"/>
    </source>
</evidence>
<dbReference type="KEGG" id="hbq:QI031_18375"/>
<dbReference type="AlphaFoldDB" id="A0AAJ6P7N5"/>
<reference evidence="1 2" key="1">
    <citation type="journal article" date="2023" name="Limnol Oceanogr Lett">
        <title>Environmental adaptations by the intertidal Antarctic cyanobacterium Halotia branconii CENA392 as revealed using long-read genome sequencing.</title>
        <authorList>
            <person name="Dextro R.B."/>
            <person name="Delbaje E."/>
            <person name="Freitas P.N.N."/>
            <person name="Geraldes V."/>
            <person name="Pinto E."/>
            <person name="Long P.F."/>
            <person name="Fiore M.F."/>
        </authorList>
    </citation>
    <scope>NUCLEOTIDE SEQUENCE [LARGE SCALE GENOMIC DNA]</scope>
    <source>
        <strain evidence="1 2">CENA392</strain>
    </source>
</reference>
<dbReference type="RefSeq" id="WP_281481102.1">
    <property type="nucleotide sequence ID" value="NZ_CP124543.1"/>
</dbReference>
<organism evidence="1 2">
    <name type="scientific">Halotia branconii CENA392</name>
    <dbReference type="NCBI Taxonomy" id="1539056"/>
    <lineage>
        <taxon>Bacteria</taxon>
        <taxon>Bacillati</taxon>
        <taxon>Cyanobacteriota</taxon>
        <taxon>Cyanophyceae</taxon>
        <taxon>Nostocales</taxon>
        <taxon>Nodulariaceae</taxon>
        <taxon>Halotia</taxon>
    </lineage>
</organism>